<dbReference type="eggNOG" id="COG0758">
    <property type="taxonomic scope" value="Bacteria"/>
</dbReference>
<reference evidence="3" key="1">
    <citation type="submission" date="2005-07" db="EMBL/GenBank/DDBJ databases">
        <title>Complete sequence of Thermobifida fusca YX.</title>
        <authorList>
            <consortium name="US DOE Joint Genome Institute"/>
            <person name="Copeland A."/>
            <person name="Lucas S."/>
            <person name="Lapidus A."/>
            <person name="Barry K."/>
            <person name="Detter J.C."/>
            <person name="Glavina T."/>
            <person name="Hammon N."/>
            <person name="Israni S."/>
            <person name="Pitluck S."/>
            <person name="Di Bartolo G."/>
            <person name="Chain P."/>
            <person name="Schmutz J."/>
            <person name="Larimer F."/>
            <person name="Land M."/>
            <person name="Lykidis A."/>
            <person name="Richardson P."/>
        </authorList>
    </citation>
    <scope>NUCLEOTIDE SEQUENCE</scope>
    <source>
        <strain evidence="3">YX</strain>
    </source>
</reference>
<feature type="domain" description="Smf/DprA SLOG" evidence="2">
    <location>
        <begin position="94"/>
        <end position="303"/>
    </location>
</feature>
<evidence type="ECO:0000256" key="1">
    <source>
        <dbReference type="ARBA" id="ARBA00006525"/>
    </source>
</evidence>
<name>Q47S14_THEFY</name>
<accession>Q47S14</accession>
<comment type="similarity">
    <text evidence="1">Belongs to the DprA/Smf family.</text>
</comment>
<dbReference type="InterPro" id="IPR003488">
    <property type="entry name" value="DprA"/>
</dbReference>
<dbReference type="InterPro" id="IPR057666">
    <property type="entry name" value="DrpA_SLOG"/>
</dbReference>
<dbReference type="Pfam" id="PF02481">
    <property type="entry name" value="DNA_processg_A"/>
    <property type="match status" value="1"/>
</dbReference>
<gene>
    <name evidence="3" type="ordered locus">Tfu_0715</name>
</gene>
<dbReference type="EMBL" id="CP000088">
    <property type="protein sequence ID" value="AAZ54753.1"/>
    <property type="molecule type" value="Genomic_DNA"/>
</dbReference>
<dbReference type="AlphaFoldDB" id="Q47S14"/>
<dbReference type="GO" id="GO:0009294">
    <property type="term" value="P:DNA-mediated transformation"/>
    <property type="evidence" value="ECO:0007669"/>
    <property type="project" value="InterPro"/>
</dbReference>
<dbReference type="Gene3D" id="3.40.50.450">
    <property type="match status" value="1"/>
</dbReference>
<organism evidence="3">
    <name type="scientific">Thermobifida fusca (strain YX)</name>
    <dbReference type="NCBI Taxonomy" id="269800"/>
    <lineage>
        <taxon>Bacteria</taxon>
        <taxon>Bacillati</taxon>
        <taxon>Actinomycetota</taxon>
        <taxon>Actinomycetes</taxon>
        <taxon>Streptosporangiales</taxon>
        <taxon>Nocardiopsidaceae</taxon>
        <taxon>Thermobifida</taxon>
    </lineage>
</organism>
<dbReference type="PANTHER" id="PTHR43022:SF1">
    <property type="entry name" value="PROTEIN SMF"/>
    <property type="match status" value="1"/>
</dbReference>
<sequence length="322" mass="35121">MPVSDPQQERSHRTAMQQREERAALFALLLAKRTAWSKIVEEILDADSVRAVLEKTFRTRNMPCGTEDSPLERAIAKARALLDQCASHGVGVHAFWEDHYPAALREIHEMPPVVFTKGAVAHDRRAVAVVGPRRPSPRGRAIVSGVAEALVERNITVVSGLTAGVDTVAHTAVLRRGGRTVTVLGTGINHYRPRGSRKLQQETAERGMVLSPFLPDTPAARENLTLRTAVMSGYAAATIVVEAGEHSSARAQAHIALRHGRPVIFTQELLANQWAREHSERPGVYVASGIAELVEVVDSILAEATMTADEFIAALETSTFDW</sequence>
<proteinExistence type="inferred from homology"/>
<dbReference type="KEGG" id="tfu:Tfu_0715"/>
<protein>
    <submittedName>
        <fullName evidence="3">Similar to Rossmann fold nucleotide-binding protein involved in DNA uptake</fullName>
    </submittedName>
</protein>
<dbReference type="SUPFAM" id="SSF102405">
    <property type="entry name" value="MCP/YpsA-like"/>
    <property type="match status" value="1"/>
</dbReference>
<dbReference type="HOGENOM" id="CLU_029601_3_1_11"/>
<evidence type="ECO:0000313" key="3">
    <source>
        <dbReference type="EMBL" id="AAZ54753.1"/>
    </source>
</evidence>
<dbReference type="STRING" id="269800.Tfu_0715"/>
<evidence type="ECO:0000259" key="2">
    <source>
        <dbReference type="Pfam" id="PF02481"/>
    </source>
</evidence>
<dbReference type="PANTHER" id="PTHR43022">
    <property type="entry name" value="PROTEIN SMF"/>
    <property type="match status" value="1"/>
</dbReference>